<dbReference type="HAMAP" id="MF_00187">
    <property type="entry name" value="FdhD"/>
    <property type="match status" value="1"/>
</dbReference>
<dbReference type="Pfam" id="PF02634">
    <property type="entry name" value="FdhD-NarQ"/>
    <property type="match status" value="1"/>
</dbReference>
<dbReference type="Proteomes" id="UP000270112">
    <property type="component" value="Unassembled WGS sequence"/>
</dbReference>
<dbReference type="SUPFAM" id="SSF53927">
    <property type="entry name" value="Cytidine deaminase-like"/>
    <property type="match status" value="1"/>
</dbReference>
<keyword evidence="5" id="KW-0808">Transferase</keyword>
<reference evidence="5" key="3">
    <citation type="journal article" date="2019" name="Microbiol. Resour. Announc.">
        <title>Draft Genome Sequences of Type Strains of Gordonibacter faecihominis, Paraeggerthella hongkongensis, Parvibacter caecicola,Slackia equolifaciens, Slackia faecicanis, and Slackia isoflavoniconvertens.</title>
        <authorList>
            <person name="Danylec N."/>
            <person name="Stoll D.A."/>
            <person name="Dotsch A."/>
            <person name="Huch M."/>
        </authorList>
    </citation>
    <scope>NUCLEOTIDE SEQUENCE</scope>
    <source>
        <strain evidence="5">DSM 16107</strain>
    </source>
</reference>
<evidence type="ECO:0000256" key="3">
    <source>
        <dbReference type="HAMAP-Rule" id="MF_00187"/>
    </source>
</evidence>
<dbReference type="InterPro" id="IPR003786">
    <property type="entry name" value="FdhD"/>
</dbReference>
<name>A0A3N0J1R7_9ACTN</name>
<accession>A0A3N0J1R7</accession>
<evidence type="ECO:0000256" key="1">
    <source>
        <dbReference type="ARBA" id="ARBA00022490"/>
    </source>
</evidence>
<dbReference type="GO" id="GO:0005737">
    <property type="term" value="C:cytoplasm"/>
    <property type="evidence" value="ECO:0007669"/>
    <property type="project" value="UniProtKB-SubCell"/>
</dbReference>
<evidence type="ECO:0000313" key="7">
    <source>
        <dbReference type="Proteomes" id="UP000270112"/>
    </source>
</evidence>
<dbReference type="EMBL" id="PPTT01000011">
    <property type="protein sequence ID" value="RDB69167.1"/>
    <property type="molecule type" value="Genomic_DNA"/>
</dbReference>
<comment type="caution">
    <text evidence="5">The sequence shown here is derived from an EMBL/GenBank/DDBJ whole genome shotgun (WGS) entry which is preliminary data.</text>
</comment>
<dbReference type="AlphaFoldDB" id="A0A3N0J1R7"/>
<dbReference type="GO" id="GO:0016783">
    <property type="term" value="F:sulfurtransferase activity"/>
    <property type="evidence" value="ECO:0007669"/>
    <property type="project" value="InterPro"/>
</dbReference>
<evidence type="ECO:0000313" key="5">
    <source>
        <dbReference type="EMBL" id="RNM43188.1"/>
    </source>
</evidence>
<comment type="subcellular location">
    <subcellularLocation>
        <location evidence="3">Cytoplasm</location>
    </subcellularLocation>
</comment>
<evidence type="ECO:0000256" key="2">
    <source>
        <dbReference type="ARBA" id="ARBA00023150"/>
    </source>
</evidence>
<evidence type="ECO:0000313" key="6">
    <source>
        <dbReference type="Proteomes" id="UP000253817"/>
    </source>
</evidence>
<dbReference type="EMBL" id="QICC01000003">
    <property type="protein sequence ID" value="RNM43188.1"/>
    <property type="molecule type" value="Genomic_DNA"/>
</dbReference>
<dbReference type="Gene3D" id="3.10.20.10">
    <property type="match status" value="1"/>
</dbReference>
<dbReference type="GO" id="GO:0006777">
    <property type="term" value="P:Mo-molybdopterin cofactor biosynthetic process"/>
    <property type="evidence" value="ECO:0007669"/>
    <property type="project" value="UniProtKB-UniRule"/>
</dbReference>
<dbReference type="PANTHER" id="PTHR30592:SF1">
    <property type="entry name" value="SULFUR CARRIER PROTEIN FDHD"/>
    <property type="match status" value="1"/>
</dbReference>
<comment type="similarity">
    <text evidence="3">Belongs to the FdhD family.</text>
</comment>
<dbReference type="NCBIfam" id="TIGR00129">
    <property type="entry name" value="fdhD_narQ"/>
    <property type="match status" value="1"/>
</dbReference>
<dbReference type="PIRSF" id="PIRSF015626">
    <property type="entry name" value="FdhD"/>
    <property type="match status" value="1"/>
</dbReference>
<sequence length="271" mass="29410">MVQHHAYAVVSTGSKVGSCVHRSVTRFDGERLSVRDDVIVQEEVLSVMVNGVRHHEMTCSPWDVEELAVGSLFLSGCIERREQVCGIEVDLEAGAVYVTIDDAARQGRSTVALPDGGVVLTGVFEPASTALFKPVTSQVSVPARTVVERVALLEDRSLLFRRTGGVHSAVLVDEHGVIAWFEDIGRHSAVDKLAGWCFLNDVDVSNKMLLFSGRVPREIIVKVIRLGCPVIASPGAPTNLSIDLAQRWGVTLVGFAKHGAFNAYTHPERIC</sequence>
<dbReference type="Gene3D" id="3.40.140.10">
    <property type="entry name" value="Cytidine Deaminase, domain 2"/>
    <property type="match status" value="1"/>
</dbReference>
<dbReference type="RefSeq" id="WP_114546192.1">
    <property type="nucleotide sequence ID" value="NZ_PPTT01000011.1"/>
</dbReference>
<keyword evidence="2 3" id="KW-0501">Molybdenum cofactor biosynthesis</keyword>
<gene>
    <name evidence="3" type="primary">fdhD</name>
    <name evidence="4" type="ORF">C1876_08000</name>
    <name evidence="5" type="ORF">DMP09_01710</name>
</gene>
<reference evidence="4 6" key="1">
    <citation type="journal article" date="2018" name="Elife">
        <title>Discovery and characterization of a prevalent human gut bacterial enzyme sufficient for the inactivation of a family of plant toxins.</title>
        <authorList>
            <person name="Koppel N."/>
            <person name="Bisanz J.E."/>
            <person name="Pandelia M.E."/>
            <person name="Turnbaugh P.J."/>
            <person name="Balskus E.P."/>
        </authorList>
    </citation>
    <scope>NUCLEOTIDE SEQUENCE [LARGE SCALE GENOMIC DNA]</scope>
    <source>
        <strain evidence="4 6">DSM 16107</strain>
    </source>
</reference>
<dbReference type="Proteomes" id="UP000253817">
    <property type="component" value="Unassembled WGS sequence"/>
</dbReference>
<dbReference type="OrthoDB" id="3197277at2"/>
<organism evidence="5 7">
    <name type="scientific">Eggerthella sinensis</name>
    <dbReference type="NCBI Taxonomy" id="242230"/>
    <lineage>
        <taxon>Bacteria</taxon>
        <taxon>Bacillati</taxon>
        <taxon>Actinomycetota</taxon>
        <taxon>Coriobacteriia</taxon>
        <taxon>Eggerthellales</taxon>
        <taxon>Eggerthellaceae</taxon>
        <taxon>Eggerthella</taxon>
    </lineage>
</organism>
<dbReference type="PANTHER" id="PTHR30592">
    <property type="entry name" value="FORMATE DEHYDROGENASE"/>
    <property type="match status" value="1"/>
</dbReference>
<protein>
    <recommendedName>
        <fullName evidence="3">Protein FdhD</fullName>
    </recommendedName>
</protein>
<evidence type="ECO:0000313" key="4">
    <source>
        <dbReference type="EMBL" id="RDB69167.1"/>
    </source>
</evidence>
<keyword evidence="1 3" id="KW-0963">Cytoplasm</keyword>
<keyword evidence="6" id="KW-1185">Reference proteome</keyword>
<comment type="caution">
    <text evidence="3">Lacks conserved residue(s) required for the propagation of feature annotation.</text>
</comment>
<reference evidence="7" key="2">
    <citation type="submission" date="2018-05" db="EMBL/GenBank/DDBJ databases">
        <title>Genome Sequencing of selected type strains of the family Eggerthellaceae.</title>
        <authorList>
            <person name="Danylec N."/>
            <person name="Stoll D.A."/>
            <person name="Doetsch A."/>
            <person name="Huch M."/>
        </authorList>
    </citation>
    <scope>NUCLEOTIDE SEQUENCE [LARGE SCALE GENOMIC DNA]</scope>
    <source>
        <strain evidence="7">DSM 16107</strain>
    </source>
</reference>
<comment type="function">
    <text evidence="3">Required for formate dehydrogenase (FDH) activity.</text>
</comment>
<proteinExistence type="inferred from homology"/>
<dbReference type="InterPro" id="IPR016193">
    <property type="entry name" value="Cytidine_deaminase-like"/>
</dbReference>